<evidence type="ECO:0000256" key="1">
    <source>
        <dbReference type="SAM" id="MobiDB-lite"/>
    </source>
</evidence>
<comment type="caution">
    <text evidence="2">The sequence shown here is derived from an EMBL/GenBank/DDBJ whole genome shotgun (WGS) entry which is preliminary data.</text>
</comment>
<accession>A0A9Q3HUH2</accession>
<proteinExistence type="predicted"/>
<name>A0A9Q3HUH2_9BASI</name>
<reference evidence="2" key="1">
    <citation type="submission" date="2021-03" db="EMBL/GenBank/DDBJ databases">
        <title>Draft genome sequence of rust myrtle Austropuccinia psidii MF-1, a brazilian biotype.</title>
        <authorList>
            <person name="Quecine M.C."/>
            <person name="Pachon D.M.R."/>
            <person name="Bonatelli M.L."/>
            <person name="Correr F.H."/>
            <person name="Franceschini L.M."/>
            <person name="Leite T.F."/>
            <person name="Margarido G.R.A."/>
            <person name="Almeida C.A."/>
            <person name="Ferrarezi J.A."/>
            <person name="Labate C.A."/>
        </authorList>
    </citation>
    <scope>NUCLEOTIDE SEQUENCE</scope>
    <source>
        <strain evidence="2">MF-1</strain>
    </source>
</reference>
<keyword evidence="3" id="KW-1185">Reference proteome</keyword>
<dbReference type="EMBL" id="AVOT02024724">
    <property type="protein sequence ID" value="MBW0515589.1"/>
    <property type="molecule type" value="Genomic_DNA"/>
</dbReference>
<evidence type="ECO:0000313" key="2">
    <source>
        <dbReference type="EMBL" id="MBW0515589.1"/>
    </source>
</evidence>
<sequence length="94" mass="10869">MMLLAAEWRENNPQPPKQVPKQAPIASSSNSNVKMKPQAHKKGKGKEAATKPYIQAYRIPKAQQNAMENVFQMSRTLMELQKRRKPDYNIRNDF</sequence>
<evidence type="ECO:0000313" key="3">
    <source>
        <dbReference type="Proteomes" id="UP000765509"/>
    </source>
</evidence>
<protein>
    <submittedName>
        <fullName evidence="2">Uncharacterized protein</fullName>
    </submittedName>
</protein>
<dbReference type="Proteomes" id="UP000765509">
    <property type="component" value="Unassembled WGS sequence"/>
</dbReference>
<dbReference type="AlphaFoldDB" id="A0A9Q3HUH2"/>
<organism evidence="2 3">
    <name type="scientific">Austropuccinia psidii MF-1</name>
    <dbReference type="NCBI Taxonomy" id="1389203"/>
    <lineage>
        <taxon>Eukaryota</taxon>
        <taxon>Fungi</taxon>
        <taxon>Dikarya</taxon>
        <taxon>Basidiomycota</taxon>
        <taxon>Pucciniomycotina</taxon>
        <taxon>Pucciniomycetes</taxon>
        <taxon>Pucciniales</taxon>
        <taxon>Sphaerophragmiaceae</taxon>
        <taxon>Austropuccinia</taxon>
    </lineage>
</organism>
<gene>
    <name evidence="2" type="ORF">O181_055304</name>
</gene>
<feature type="region of interest" description="Disordered" evidence="1">
    <location>
        <begin position="1"/>
        <end position="51"/>
    </location>
</feature>